<dbReference type="AlphaFoldDB" id="A0A8B9PX67"/>
<dbReference type="Ensembl" id="ENSAOWT00000021502.1">
    <property type="protein sequence ID" value="ENSAOWP00000018963.1"/>
    <property type="gene ID" value="ENSAOWG00000012902.1"/>
</dbReference>
<reference evidence="1" key="1">
    <citation type="submission" date="2025-08" db="UniProtKB">
        <authorList>
            <consortium name="Ensembl"/>
        </authorList>
    </citation>
    <scope>IDENTIFICATION</scope>
</reference>
<sequence length="91" mass="9917">IKSHHLFEQTVSAVGSLQICNPVFVFYDHEEGTGRSCSGGTVLTLQDLSLPLDVTGRMCCADNVTVLFIPPPKSSFHGKCFTFLMTCCAFL</sequence>
<accession>A0A8B9PX67</accession>
<protein>
    <submittedName>
        <fullName evidence="1">Uncharacterized protein</fullName>
    </submittedName>
</protein>
<evidence type="ECO:0000313" key="2">
    <source>
        <dbReference type="Proteomes" id="UP000694424"/>
    </source>
</evidence>
<evidence type="ECO:0000313" key="1">
    <source>
        <dbReference type="Ensembl" id="ENSAOWP00000018963.1"/>
    </source>
</evidence>
<reference evidence="1" key="2">
    <citation type="submission" date="2025-09" db="UniProtKB">
        <authorList>
            <consortium name="Ensembl"/>
        </authorList>
    </citation>
    <scope>IDENTIFICATION</scope>
</reference>
<proteinExistence type="predicted"/>
<keyword evidence="2" id="KW-1185">Reference proteome</keyword>
<name>A0A8B9PX67_APTOW</name>
<organism evidence="1 2">
    <name type="scientific">Apteryx owenii</name>
    <name type="common">Little spotted kiwi</name>
    <dbReference type="NCBI Taxonomy" id="8824"/>
    <lineage>
        <taxon>Eukaryota</taxon>
        <taxon>Metazoa</taxon>
        <taxon>Chordata</taxon>
        <taxon>Craniata</taxon>
        <taxon>Vertebrata</taxon>
        <taxon>Euteleostomi</taxon>
        <taxon>Archelosauria</taxon>
        <taxon>Archosauria</taxon>
        <taxon>Dinosauria</taxon>
        <taxon>Saurischia</taxon>
        <taxon>Theropoda</taxon>
        <taxon>Coelurosauria</taxon>
        <taxon>Aves</taxon>
        <taxon>Palaeognathae</taxon>
        <taxon>Apterygiformes</taxon>
        <taxon>Apterygidae</taxon>
        <taxon>Apteryx</taxon>
    </lineage>
</organism>
<dbReference type="Proteomes" id="UP000694424">
    <property type="component" value="Unplaced"/>
</dbReference>